<accession>A0A8D8WH26</accession>
<evidence type="ECO:0000313" key="1">
    <source>
        <dbReference type="EMBL" id="CAG6659998.1"/>
    </source>
</evidence>
<reference evidence="1" key="1">
    <citation type="submission" date="2021-05" db="EMBL/GenBank/DDBJ databases">
        <authorList>
            <person name="Alioto T."/>
            <person name="Alioto T."/>
            <person name="Gomez Garrido J."/>
        </authorList>
    </citation>
    <scope>NUCLEOTIDE SEQUENCE</scope>
</reference>
<organism evidence="1">
    <name type="scientific">Cacopsylla melanoneura</name>
    <dbReference type="NCBI Taxonomy" id="428564"/>
    <lineage>
        <taxon>Eukaryota</taxon>
        <taxon>Metazoa</taxon>
        <taxon>Ecdysozoa</taxon>
        <taxon>Arthropoda</taxon>
        <taxon>Hexapoda</taxon>
        <taxon>Insecta</taxon>
        <taxon>Pterygota</taxon>
        <taxon>Neoptera</taxon>
        <taxon>Paraneoptera</taxon>
        <taxon>Hemiptera</taxon>
        <taxon>Sternorrhyncha</taxon>
        <taxon>Psylloidea</taxon>
        <taxon>Psyllidae</taxon>
        <taxon>Psyllinae</taxon>
        <taxon>Cacopsylla</taxon>
    </lineage>
</organism>
<dbReference type="EMBL" id="HBUF01195782">
    <property type="protein sequence ID" value="CAG6659998.1"/>
    <property type="molecule type" value="Transcribed_RNA"/>
</dbReference>
<name>A0A8D8WH26_9HEMI</name>
<dbReference type="AlphaFoldDB" id="A0A8D8WH26"/>
<sequence length="133" mass="14993">MKYSTIVTKSITGKKIMLNRTILMILTTHLTVKVQWSLGLKSKRKRLATKMMLILANLTLVEVKSLKKAHKNVLKPSPLKLGVLQDNPMVPFSRPKVETPAKVRATNPSRWRDIPSLTSRAVLIFHGKRASLV</sequence>
<protein>
    <submittedName>
        <fullName evidence="1">Uncharacterized protein</fullName>
    </submittedName>
</protein>
<proteinExistence type="predicted"/>